<dbReference type="GO" id="GO:0004743">
    <property type="term" value="F:pyruvate kinase activity"/>
    <property type="evidence" value="ECO:0007669"/>
    <property type="project" value="UniProtKB-EC"/>
</dbReference>
<evidence type="ECO:0000256" key="14">
    <source>
        <dbReference type="RuleBase" id="RU000504"/>
    </source>
</evidence>
<dbReference type="SUPFAM" id="SSF51621">
    <property type="entry name" value="Phosphoenolpyruvate/pyruvate domain"/>
    <property type="match status" value="1"/>
</dbReference>
<evidence type="ECO:0000256" key="4">
    <source>
        <dbReference type="ARBA" id="ARBA00012142"/>
    </source>
</evidence>
<dbReference type="InterPro" id="IPR040442">
    <property type="entry name" value="Pyrv_kinase-like_dom_sf"/>
</dbReference>
<organism evidence="16 17">
    <name type="scientific">Aerococcus agrisoli</name>
    <dbReference type="NCBI Taxonomy" id="2487350"/>
    <lineage>
        <taxon>Bacteria</taxon>
        <taxon>Bacillati</taxon>
        <taxon>Bacillota</taxon>
        <taxon>Bacilli</taxon>
        <taxon>Lactobacillales</taxon>
        <taxon>Aerococcaceae</taxon>
        <taxon>Aerococcus</taxon>
    </lineage>
</organism>
<dbReference type="PRINTS" id="PR01050">
    <property type="entry name" value="PYRUVTKNASE"/>
</dbReference>
<evidence type="ECO:0000259" key="15">
    <source>
        <dbReference type="Pfam" id="PF00224"/>
    </source>
</evidence>
<dbReference type="InterPro" id="IPR001697">
    <property type="entry name" value="Pyr_Knase"/>
</dbReference>
<dbReference type="GO" id="GO:0016301">
    <property type="term" value="F:kinase activity"/>
    <property type="evidence" value="ECO:0007669"/>
    <property type="project" value="UniProtKB-KW"/>
</dbReference>
<comment type="caution">
    <text evidence="16">The sequence shown here is derived from an EMBL/GenBank/DDBJ whole genome shotgun (WGS) entry which is preliminary data.</text>
</comment>
<dbReference type="GO" id="GO:0000287">
    <property type="term" value="F:magnesium ion binding"/>
    <property type="evidence" value="ECO:0007669"/>
    <property type="project" value="InterPro"/>
</dbReference>
<keyword evidence="13 16" id="KW-0670">Pyruvate</keyword>
<keyword evidence="7" id="KW-0479">Metal-binding</keyword>
<sequence>MTNEQPELNEIYLKLYEEVAQLRDDVYQEGQAIYASWQPDTLRADFKPAALNFAYYVSLRRRDIRDLQIQLGNVGLSSLGRLEGEVLQTLDLVLYQLGKSADITDKLVAPEFLTKSLQGQGSTLDQLTSTFFGPSPANRYSRIMVTMPHEASTDPELVENMVQDGMNIARINCAHDDATVWGKMVENIKAASAKYQQDVKIFTDIAGPKVRIQAMYTSLQNPKLFEGDTFFLTSETVLKDFYGAEIVLSCPIPDVIQDLQVGEAVSLDDGKILGKVAKRYPEGVKIQITQMAVNGKKVKATKGINFPDRQLNIPVLTDKDIEDLNFSMAAADVIGFSFVHNVNDVKEINRVMADKEAASPDQAGKLATIKLETVSGFENLINIIIEANRYRPTAIMIARGDLAVEVGYLRLSVIQEEILWFCEAAQIPVIWATQVLESLVQSGVPSRAEISDVTMGSRAECIMLNKGDHILEGIHLLRQILEDIDEHQFKKTPLMKQLTIANFSNE</sequence>
<comment type="pathway">
    <text evidence="2 14">Carbohydrate degradation; glycolysis; pyruvate from D-glyceraldehyde 3-phosphate: step 5/5.</text>
</comment>
<dbReference type="SUPFAM" id="SSF50800">
    <property type="entry name" value="PK beta-barrel domain-like"/>
    <property type="match status" value="1"/>
</dbReference>
<dbReference type="EMBL" id="RKMG01000024">
    <property type="protein sequence ID" value="RPA58441.1"/>
    <property type="molecule type" value="Genomic_DNA"/>
</dbReference>
<evidence type="ECO:0000313" key="16">
    <source>
        <dbReference type="EMBL" id="RPA58441.1"/>
    </source>
</evidence>
<keyword evidence="11 14" id="KW-0460">Magnesium</keyword>
<evidence type="ECO:0000256" key="11">
    <source>
        <dbReference type="ARBA" id="ARBA00022842"/>
    </source>
</evidence>
<reference evidence="16 17" key="1">
    <citation type="submission" date="2018-11" db="EMBL/GenBank/DDBJ databases">
        <title>Aerococcus sp. SJQ22, whole genome shotgun sequence.</title>
        <authorList>
            <person name="Sun L."/>
            <person name="Gao X."/>
            <person name="Chen W."/>
            <person name="Huang K."/>
        </authorList>
    </citation>
    <scope>NUCLEOTIDE SEQUENCE [LARGE SCALE GENOMIC DNA]</scope>
    <source>
        <strain evidence="16 17">SJQ22</strain>
    </source>
</reference>
<keyword evidence="9 14" id="KW-0418">Kinase</keyword>
<comment type="cofactor">
    <cofactor evidence="1">
        <name>K(+)</name>
        <dbReference type="ChEBI" id="CHEBI:29103"/>
    </cofactor>
</comment>
<dbReference type="Gene3D" id="2.40.33.10">
    <property type="entry name" value="PK beta-barrel domain-like"/>
    <property type="match status" value="1"/>
</dbReference>
<evidence type="ECO:0000256" key="13">
    <source>
        <dbReference type="ARBA" id="ARBA00023317"/>
    </source>
</evidence>
<comment type="catalytic activity">
    <reaction evidence="14">
        <text>pyruvate + ATP = phosphoenolpyruvate + ADP + H(+)</text>
        <dbReference type="Rhea" id="RHEA:18157"/>
        <dbReference type="ChEBI" id="CHEBI:15361"/>
        <dbReference type="ChEBI" id="CHEBI:15378"/>
        <dbReference type="ChEBI" id="CHEBI:30616"/>
        <dbReference type="ChEBI" id="CHEBI:58702"/>
        <dbReference type="ChEBI" id="CHEBI:456216"/>
        <dbReference type="EC" id="2.7.1.40"/>
    </reaction>
</comment>
<protein>
    <recommendedName>
        <fullName evidence="5 14">Pyruvate kinase</fullName>
        <ecNumber evidence="4 14">2.7.1.40</ecNumber>
    </recommendedName>
</protein>
<dbReference type="Proteomes" id="UP000273977">
    <property type="component" value="Unassembled WGS sequence"/>
</dbReference>
<keyword evidence="17" id="KW-1185">Reference proteome</keyword>
<dbReference type="InterPro" id="IPR015793">
    <property type="entry name" value="Pyrv_Knase_brl"/>
</dbReference>
<evidence type="ECO:0000256" key="6">
    <source>
        <dbReference type="ARBA" id="ARBA00022679"/>
    </source>
</evidence>
<evidence type="ECO:0000256" key="2">
    <source>
        <dbReference type="ARBA" id="ARBA00004997"/>
    </source>
</evidence>
<proteinExistence type="inferred from homology"/>
<dbReference type="GO" id="GO:0005524">
    <property type="term" value="F:ATP binding"/>
    <property type="evidence" value="ECO:0007669"/>
    <property type="project" value="UniProtKB-KW"/>
</dbReference>
<feature type="domain" description="Pyruvate kinase barrel" evidence="15">
    <location>
        <begin position="140"/>
        <end position="464"/>
    </location>
</feature>
<dbReference type="InterPro" id="IPR011037">
    <property type="entry name" value="Pyrv_Knase-like_insert_dom_sf"/>
</dbReference>
<dbReference type="InterPro" id="IPR015813">
    <property type="entry name" value="Pyrv/PenolPyrv_kinase-like_dom"/>
</dbReference>
<evidence type="ECO:0000256" key="9">
    <source>
        <dbReference type="ARBA" id="ARBA00022777"/>
    </source>
</evidence>
<keyword evidence="12 14" id="KW-0324">Glycolysis</keyword>
<dbReference type="Pfam" id="PF00224">
    <property type="entry name" value="PK"/>
    <property type="match status" value="1"/>
</dbReference>
<comment type="similarity">
    <text evidence="3 14">Belongs to the pyruvate kinase family.</text>
</comment>
<evidence type="ECO:0000256" key="12">
    <source>
        <dbReference type="ARBA" id="ARBA00023152"/>
    </source>
</evidence>
<evidence type="ECO:0000256" key="7">
    <source>
        <dbReference type="ARBA" id="ARBA00022723"/>
    </source>
</evidence>
<dbReference type="UniPathway" id="UPA00109">
    <property type="reaction ID" value="UER00188"/>
</dbReference>
<evidence type="ECO:0000256" key="8">
    <source>
        <dbReference type="ARBA" id="ARBA00022741"/>
    </source>
</evidence>
<evidence type="ECO:0000256" key="1">
    <source>
        <dbReference type="ARBA" id="ARBA00001958"/>
    </source>
</evidence>
<gene>
    <name evidence="16" type="ORF">EF384_07285</name>
</gene>
<keyword evidence="6 14" id="KW-0808">Transferase</keyword>
<dbReference type="OrthoDB" id="9812123at2"/>
<evidence type="ECO:0000256" key="3">
    <source>
        <dbReference type="ARBA" id="ARBA00008663"/>
    </source>
</evidence>
<evidence type="ECO:0000313" key="17">
    <source>
        <dbReference type="Proteomes" id="UP000273977"/>
    </source>
</evidence>
<dbReference type="RefSeq" id="WP_123780717.1">
    <property type="nucleotide sequence ID" value="NZ_RKMG01000024.1"/>
</dbReference>
<dbReference type="EC" id="2.7.1.40" evidence="4 14"/>
<evidence type="ECO:0000256" key="10">
    <source>
        <dbReference type="ARBA" id="ARBA00022840"/>
    </source>
</evidence>
<keyword evidence="8" id="KW-0547">Nucleotide-binding</keyword>
<dbReference type="InterPro" id="IPR015806">
    <property type="entry name" value="Pyrv_Knase_insert_dom_sf"/>
</dbReference>
<keyword evidence="10" id="KW-0067">ATP-binding</keyword>
<dbReference type="Gene3D" id="3.20.20.60">
    <property type="entry name" value="Phosphoenolpyruvate-binding domains"/>
    <property type="match status" value="1"/>
</dbReference>
<evidence type="ECO:0000256" key="5">
    <source>
        <dbReference type="ARBA" id="ARBA00018587"/>
    </source>
</evidence>
<name>A0A3N4GH48_9LACT</name>
<dbReference type="PANTHER" id="PTHR11817">
    <property type="entry name" value="PYRUVATE KINASE"/>
    <property type="match status" value="1"/>
</dbReference>
<dbReference type="GO" id="GO:0030955">
    <property type="term" value="F:potassium ion binding"/>
    <property type="evidence" value="ECO:0007669"/>
    <property type="project" value="InterPro"/>
</dbReference>
<dbReference type="AlphaFoldDB" id="A0A3N4GH48"/>
<accession>A0A3N4GH48</accession>